<proteinExistence type="predicted"/>
<protein>
    <submittedName>
        <fullName evidence="2">TIGR02452 family protein</fullName>
    </submittedName>
</protein>
<dbReference type="SUPFAM" id="SSF52949">
    <property type="entry name" value="Macro domain-like"/>
    <property type="match status" value="1"/>
</dbReference>
<dbReference type="Pfam" id="PF10021">
    <property type="entry name" value="PARG_cat_microb"/>
    <property type="match status" value="1"/>
</dbReference>
<sequence length="277" mass="31477">MNQFEATNKRIEIFEDTYHFYQQNPVLRQAVQESLARQFFVPANQVLVKDNQLRYSQKALIVLSDKRAFQAAMQYPDKKVAVLNFASATNPGGGVVGGSNAQEECLCRTSTLYANLTDRKMMRAFYQPHRQQLRSGQMDFTYNDDLIYTPDVVIFKSDTAFPTTLPEHHWQKVDVITCAAPNLNHVRQMISPDELAQIHENRCRKILAVAQAQKVEVVILGAFGCGAFGNPPEIVAKGMIRAIQDFSKAFQTIEFAIYCPPYDQRNQIAFQKVLSQM</sequence>
<dbReference type="PANTHER" id="PTHR35596">
    <property type="entry name" value="DUF2263 DOMAIN-CONTAINING PROTEIN"/>
    <property type="match status" value="1"/>
</dbReference>
<gene>
    <name evidence="2" type="ORF">B5E88_04635</name>
</gene>
<dbReference type="PIRSF" id="PIRSF014899">
    <property type="entry name" value="UCP014899"/>
    <property type="match status" value="1"/>
</dbReference>
<reference evidence="3" key="1">
    <citation type="submission" date="2017-04" db="EMBL/GenBank/DDBJ databases">
        <title>Function of individual gut microbiota members based on whole genome sequencing of pure cultures obtained from chicken caecum.</title>
        <authorList>
            <person name="Medvecky M."/>
            <person name="Cejkova D."/>
            <person name="Polansky O."/>
            <person name="Karasova D."/>
            <person name="Kubasova T."/>
            <person name="Cizek A."/>
            <person name="Rychlik I."/>
        </authorList>
    </citation>
    <scope>NUCLEOTIDE SEQUENCE [LARGE SCALE GENOMIC DNA]</scope>
    <source>
        <strain evidence="3">An144</strain>
    </source>
</reference>
<feature type="domain" description="Microbial-type PARG catalytic" evidence="1">
    <location>
        <begin position="27"/>
        <end position="156"/>
    </location>
</feature>
<dbReference type="EMBL" id="NFLC01000007">
    <property type="protein sequence ID" value="OUQ10728.1"/>
    <property type="molecule type" value="Genomic_DNA"/>
</dbReference>
<dbReference type="PANTHER" id="PTHR35596:SF1">
    <property type="entry name" value="MICROBIAL-TYPE PARG CATALYTIC DOMAIN-CONTAINING PROTEIN"/>
    <property type="match status" value="1"/>
</dbReference>
<evidence type="ECO:0000259" key="1">
    <source>
        <dbReference type="Pfam" id="PF10021"/>
    </source>
</evidence>
<accession>A0A0I9WKE1</accession>
<evidence type="ECO:0000313" key="3">
    <source>
        <dbReference type="Proteomes" id="UP000196074"/>
    </source>
</evidence>
<dbReference type="AlphaFoldDB" id="A0A0I9WKE1"/>
<dbReference type="RefSeq" id="WP_047341245.1">
    <property type="nucleotide sequence ID" value="NZ_LDEB01000012.1"/>
</dbReference>
<organism evidence="2 3">
    <name type="scientific">Enterococcus cecorum</name>
    <dbReference type="NCBI Taxonomy" id="44008"/>
    <lineage>
        <taxon>Bacteria</taxon>
        <taxon>Bacillati</taxon>
        <taxon>Bacillota</taxon>
        <taxon>Bacilli</taxon>
        <taxon>Lactobacillales</taxon>
        <taxon>Enterococcaceae</taxon>
        <taxon>Enterococcus</taxon>
    </lineage>
</organism>
<evidence type="ECO:0000313" key="2">
    <source>
        <dbReference type="EMBL" id="OUQ10728.1"/>
    </source>
</evidence>
<dbReference type="InterPro" id="IPR043472">
    <property type="entry name" value="Macro_dom-like"/>
</dbReference>
<dbReference type="InterPro" id="IPR012664">
    <property type="entry name" value="CHP02452"/>
</dbReference>
<name>A0A0I9WKE1_9ENTE</name>
<dbReference type="NCBIfam" id="TIGR02452">
    <property type="entry name" value="TIGR02452 family protein"/>
    <property type="match status" value="1"/>
</dbReference>
<dbReference type="InterPro" id="IPR019261">
    <property type="entry name" value="PARG_cat_microbial"/>
</dbReference>
<dbReference type="Proteomes" id="UP000196074">
    <property type="component" value="Unassembled WGS sequence"/>
</dbReference>
<dbReference type="Gene3D" id="3.40.220.10">
    <property type="entry name" value="Leucine Aminopeptidase, subunit E, domain 1"/>
    <property type="match status" value="1"/>
</dbReference>
<comment type="caution">
    <text evidence="2">The sequence shown here is derived from an EMBL/GenBank/DDBJ whole genome shotgun (WGS) entry which is preliminary data.</text>
</comment>